<dbReference type="GO" id="GO:0000049">
    <property type="term" value="F:tRNA binding"/>
    <property type="evidence" value="ECO:0007669"/>
    <property type="project" value="UniProtKB-UniRule"/>
</dbReference>
<dbReference type="SUPFAM" id="SSF55729">
    <property type="entry name" value="Acyl-CoA N-acyltransferases (Nat)"/>
    <property type="match status" value="1"/>
</dbReference>
<dbReference type="InterPro" id="IPR013562">
    <property type="entry name" value="TmcA/NAT10_N"/>
</dbReference>
<evidence type="ECO:0000256" key="4">
    <source>
        <dbReference type="ARBA" id="ARBA00022694"/>
    </source>
</evidence>
<keyword evidence="4 9" id="KW-0819">tRNA processing</keyword>
<gene>
    <name evidence="9" type="primary">tmcA</name>
    <name evidence="11" type="ORF">BIY22_01165</name>
</gene>
<dbReference type="PROSITE" id="PS51186">
    <property type="entry name" value="GNAT"/>
    <property type="match status" value="1"/>
</dbReference>
<dbReference type="InterPro" id="IPR016181">
    <property type="entry name" value="Acyl_CoA_acyltransferase"/>
</dbReference>
<feature type="binding site" evidence="9">
    <location>
        <position position="325"/>
    </location>
    <ligand>
        <name>ATP</name>
        <dbReference type="ChEBI" id="CHEBI:30616"/>
    </ligand>
</feature>
<dbReference type="AlphaFoldDB" id="A0A1Q9HQJ0"/>
<dbReference type="EC" id="2.3.1.193" evidence="9"/>
<evidence type="ECO:0000256" key="2">
    <source>
        <dbReference type="ARBA" id="ARBA00022555"/>
    </source>
</evidence>
<comment type="function">
    <text evidence="9">Catalyzes the formation of N(4)-acetylcytidine (ac(4)C) at the wobble position of tRNA(Met), by using acetyl-CoA as an acetyl donor and ATP (or GTP).</text>
</comment>
<comment type="subcellular location">
    <subcellularLocation>
        <location evidence="9">Cytoplasm</location>
    </subcellularLocation>
</comment>
<dbReference type="RefSeq" id="WP_075705770.1">
    <property type="nucleotide sequence ID" value="NZ_MJMJ01000001.1"/>
</dbReference>
<feature type="binding site" evidence="9">
    <location>
        <position position="157"/>
    </location>
    <ligand>
        <name>ATP</name>
        <dbReference type="ChEBI" id="CHEBI:30616"/>
    </ligand>
</feature>
<dbReference type="InterPro" id="IPR038321">
    <property type="entry name" value="TmcA_C_sf"/>
</dbReference>
<evidence type="ECO:0000256" key="8">
    <source>
        <dbReference type="ARBA" id="ARBA00023315"/>
    </source>
</evidence>
<dbReference type="Pfam" id="PF05127">
    <property type="entry name" value="NAT10_TcmA_helicase"/>
    <property type="match status" value="1"/>
</dbReference>
<dbReference type="HAMAP" id="MF_01886">
    <property type="entry name" value="tRNA_acetyltr_TmcA"/>
    <property type="match status" value="1"/>
</dbReference>
<name>A0A1Q9HQJ0_9VIBR</name>
<reference evidence="11 12" key="1">
    <citation type="submission" date="2016-09" db="EMBL/GenBank/DDBJ databases">
        <title>Genomic Taxonomy of the Vibrionaceae.</title>
        <authorList>
            <person name="Gonzalez-Castillo A."/>
            <person name="Gomez-Gil B."/>
            <person name="Enciso-Ibarra K."/>
        </authorList>
    </citation>
    <scope>NUCLEOTIDE SEQUENCE [LARGE SCALE GENOMIC DNA]</scope>
    <source>
        <strain evidence="11 12">CAIM 703</strain>
    </source>
</reference>
<dbReference type="GO" id="GO:0002101">
    <property type="term" value="P:tRNA wobble cytosine modification"/>
    <property type="evidence" value="ECO:0007669"/>
    <property type="project" value="UniProtKB-UniRule"/>
</dbReference>
<dbReference type="PANTHER" id="PTHR10925">
    <property type="entry name" value="N-ACETYLTRANSFERASE 10"/>
    <property type="match status" value="1"/>
</dbReference>
<feature type="domain" description="N-acetyltransferase" evidence="10">
    <location>
        <begin position="364"/>
        <end position="541"/>
    </location>
</feature>
<dbReference type="STRING" id="1381081.BIY22_01165"/>
<dbReference type="CDD" id="cd04301">
    <property type="entry name" value="NAT_SF"/>
    <property type="match status" value="1"/>
</dbReference>
<dbReference type="InterPro" id="IPR007807">
    <property type="entry name" value="TcmA/NAT10_helicase"/>
</dbReference>
<dbReference type="GO" id="GO:0051392">
    <property type="term" value="F:tRNA cytidine N4-acetyltransferase activity"/>
    <property type="evidence" value="ECO:0007669"/>
    <property type="project" value="UniProtKB-UniRule"/>
</dbReference>
<keyword evidence="8 9" id="KW-0012">Acyltransferase</keyword>
<feature type="binding site" evidence="9">
    <location>
        <position position="506"/>
    </location>
    <ligand>
        <name>acetyl-CoA</name>
        <dbReference type="ChEBI" id="CHEBI:57288"/>
    </ligand>
</feature>
<evidence type="ECO:0000256" key="6">
    <source>
        <dbReference type="ARBA" id="ARBA00022840"/>
    </source>
</evidence>
<comment type="caution">
    <text evidence="11">The sequence shown here is derived from an EMBL/GenBank/DDBJ whole genome shotgun (WGS) entry which is preliminary data.</text>
</comment>
<evidence type="ECO:0000256" key="1">
    <source>
        <dbReference type="ARBA" id="ARBA00022490"/>
    </source>
</evidence>
<organism evidence="11 12">
    <name type="scientific">Vibrio panuliri</name>
    <dbReference type="NCBI Taxonomy" id="1381081"/>
    <lineage>
        <taxon>Bacteria</taxon>
        <taxon>Pseudomonadati</taxon>
        <taxon>Pseudomonadota</taxon>
        <taxon>Gammaproteobacteria</taxon>
        <taxon>Vibrionales</taxon>
        <taxon>Vibrionaceae</taxon>
        <taxon>Vibrio</taxon>
    </lineage>
</organism>
<evidence type="ECO:0000256" key="9">
    <source>
        <dbReference type="HAMAP-Rule" id="MF_01886"/>
    </source>
</evidence>
<evidence type="ECO:0000313" key="11">
    <source>
        <dbReference type="EMBL" id="OLQ93130.1"/>
    </source>
</evidence>
<accession>A0A1Q9HQJ0</accession>
<dbReference type="InterPro" id="IPR027417">
    <property type="entry name" value="P-loop_NTPase"/>
</dbReference>
<sequence>MAANQNFLNQLLHLAQINHHRFGVVLKGEANWQHQLCQLAAQQCSGSIFQLGGEALPYVEQWRAINKGQQLLGYECSLLLIDLSYGFDANSVNAILGTLKGGGIAIFFHAECLEDDLATRWLVGALNELLVIEQNQALPALPEQSHIEADFAPFAMQQQAVELIKKVVTGSRRRPLVLTADRGRGKTTALGIASAELMQSRPIRIVVTSPTVGNVAPLFHHAETRLSACTRSKLKLEWQSSSIEFVAPDEVVEGELQCDLLLVDEASAIPLPMLKRMVEKYHRAVFSTTIHGYEGCGRGFSLKFQSWLAAERSGTRFYHMDTPIRWRENDPLEAWQYRTFLLDAELDECPYNREHDIVVTAISQQVLLSSPELLKQCFALLVNAHYQTTPNDLLLLLSDPAMKLFTVLVQGKCIACVVGVEEGGMDEELAQQVLLGKRRPKGHLVASSLATQLAAVEPAKQLSLRVMRIAVHPAWQGQGVGSTVLRQLTENGHYGYYSTSFGVTAELYRFWYQNGYRAVKLGSQRDQASGCYSVIMVHTDLEWMSEAEQLFAKTLVYQLKNLYQQLDVELVCCLVNRLGVSKESVHDFEKRLLTHYSLGGSSYDNVVAVLERFTLQYAMSMPFALLIRKVVQQHSWQACSKEFSLAGRKQTETELRHQASLLLSLLE</sequence>
<dbReference type="Proteomes" id="UP000186313">
    <property type="component" value="Unassembled WGS sequence"/>
</dbReference>
<evidence type="ECO:0000256" key="3">
    <source>
        <dbReference type="ARBA" id="ARBA00022679"/>
    </source>
</evidence>
<dbReference type="GO" id="GO:1990883">
    <property type="term" value="F:18S rRNA cytidine N-acetyltransferase activity"/>
    <property type="evidence" value="ECO:0007669"/>
    <property type="project" value="TreeGrafter"/>
</dbReference>
<evidence type="ECO:0000256" key="7">
    <source>
        <dbReference type="ARBA" id="ARBA00022884"/>
    </source>
</evidence>
<dbReference type="Gene3D" id="1.20.120.890">
    <property type="entry name" value="tRNA(Met) cytidine acetyltransferase, tail domain"/>
    <property type="match status" value="1"/>
</dbReference>
<dbReference type="Gene3D" id="3.40.50.300">
    <property type="entry name" value="P-loop containing nucleotide triphosphate hydrolases"/>
    <property type="match status" value="1"/>
</dbReference>
<protein>
    <recommendedName>
        <fullName evidence="9">tRNA(Met) cytidine acetyltransferase TmcA</fullName>
        <ecNumber evidence="9">2.3.1.193</ecNumber>
    </recommendedName>
</protein>
<dbReference type="InterPro" id="IPR000182">
    <property type="entry name" value="GNAT_dom"/>
</dbReference>
<dbReference type="EMBL" id="MJMJ01000001">
    <property type="protein sequence ID" value="OLQ93130.1"/>
    <property type="molecule type" value="Genomic_DNA"/>
</dbReference>
<keyword evidence="5 9" id="KW-0547">Nucleotide-binding</keyword>
<comment type="caution">
    <text evidence="9">Lacks conserved residue(s) required for the propagation of feature annotation.</text>
</comment>
<dbReference type="Pfam" id="PF08351">
    <property type="entry name" value="TmcA_N"/>
    <property type="match status" value="1"/>
</dbReference>
<keyword evidence="7 9" id="KW-0694">RNA-binding</keyword>
<keyword evidence="2 9" id="KW-0820">tRNA-binding</keyword>
<dbReference type="GO" id="GO:0005524">
    <property type="term" value="F:ATP binding"/>
    <property type="evidence" value="ECO:0007669"/>
    <property type="project" value="UniProtKB-UniRule"/>
</dbReference>
<dbReference type="OrthoDB" id="5578851at2"/>
<evidence type="ECO:0000256" key="5">
    <source>
        <dbReference type="ARBA" id="ARBA00022741"/>
    </source>
</evidence>
<dbReference type="GO" id="GO:1904812">
    <property type="term" value="P:rRNA acetylation involved in maturation of SSU-rRNA"/>
    <property type="evidence" value="ECO:0007669"/>
    <property type="project" value="TreeGrafter"/>
</dbReference>
<comment type="similarity">
    <text evidence="9">Belongs to the TmcA family.</text>
</comment>
<keyword evidence="6 9" id="KW-0067">ATP-binding</keyword>
<dbReference type="PANTHER" id="PTHR10925:SF5">
    <property type="entry name" value="RNA CYTIDINE ACETYLTRANSFERASE"/>
    <property type="match status" value="1"/>
</dbReference>
<dbReference type="Gene3D" id="3.40.50.11040">
    <property type="match status" value="1"/>
</dbReference>
<dbReference type="Pfam" id="PF13718">
    <property type="entry name" value="GNAT_acetyltr_2"/>
    <property type="match status" value="2"/>
</dbReference>
<dbReference type="SUPFAM" id="SSF52540">
    <property type="entry name" value="P-loop containing nucleoside triphosphate hydrolases"/>
    <property type="match status" value="1"/>
</dbReference>
<dbReference type="InterPro" id="IPR032672">
    <property type="entry name" value="TmcA/NAT10/Kre33"/>
</dbReference>
<dbReference type="GO" id="GO:0051391">
    <property type="term" value="P:tRNA acetylation"/>
    <property type="evidence" value="ECO:0007669"/>
    <property type="project" value="UniProtKB-UniRule"/>
</dbReference>
<comment type="catalytic activity">
    <reaction evidence="9">
        <text>cytidine(34) in elongator tRNA(Met) + acetyl-CoA + ATP + H2O = N(4)-acetylcytidine(34) in elongator tRNA(Met) + ADP + phosphate + CoA + H(+)</text>
        <dbReference type="Rhea" id="RHEA:43788"/>
        <dbReference type="Rhea" id="RHEA-COMP:10693"/>
        <dbReference type="Rhea" id="RHEA-COMP:10694"/>
        <dbReference type="ChEBI" id="CHEBI:15377"/>
        <dbReference type="ChEBI" id="CHEBI:15378"/>
        <dbReference type="ChEBI" id="CHEBI:30616"/>
        <dbReference type="ChEBI" id="CHEBI:43474"/>
        <dbReference type="ChEBI" id="CHEBI:57287"/>
        <dbReference type="ChEBI" id="CHEBI:57288"/>
        <dbReference type="ChEBI" id="CHEBI:74900"/>
        <dbReference type="ChEBI" id="CHEBI:82748"/>
        <dbReference type="ChEBI" id="CHEBI:456216"/>
        <dbReference type="EC" id="2.3.1.193"/>
    </reaction>
</comment>
<evidence type="ECO:0000313" key="12">
    <source>
        <dbReference type="Proteomes" id="UP000186313"/>
    </source>
</evidence>
<keyword evidence="1 9" id="KW-0963">Cytoplasm</keyword>
<proteinExistence type="inferred from homology"/>
<dbReference type="GO" id="GO:0005737">
    <property type="term" value="C:cytoplasm"/>
    <property type="evidence" value="ECO:0007669"/>
    <property type="project" value="UniProtKB-SubCell"/>
</dbReference>
<dbReference type="InterPro" id="IPR024914">
    <property type="entry name" value="tRNA_acetyltr_TmcA"/>
</dbReference>
<keyword evidence="3 9" id="KW-0808">Transferase</keyword>
<feature type="binding site" evidence="9">
    <location>
        <begin position="469"/>
        <end position="471"/>
    </location>
    <ligand>
        <name>acetyl-CoA</name>
        <dbReference type="ChEBI" id="CHEBI:57288"/>
    </ligand>
</feature>
<dbReference type="Gene3D" id="3.40.630.30">
    <property type="match status" value="1"/>
</dbReference>
<evidence type="ECO:0000259" key="10">
    <source>
        <dbReference type="PROSITE" id="PS51186"/>
    </source>
</evidence>